<dbReference type="GO" id="GO:0003824">
    <property type="term" value="F:catalytic activity"/>
    <property type="evidence" value="ECO:0007669"/>
    <property type="project" value="InterPro"/>
</dbReference>
<dbReference type="OrthoDB" id="9781783at2"/>
<comment type="caution">
    <text evidence="6">The sequence shown here is derived from an EMBL/GenBank/DDBJ whole genome shotgun (WGS) entry which is preliminary data.</text>
</comment>
<dbReference type="SFLD" id="SFLDS00029">
    <property type="entry name" value="Radical_SAM"/>
    <property type="match status" value="1"/>
</dbReference>
<dbReference type="InterPro" id="IPR040085">
    <property type="entry name" value="MJ0674-like"/>
</dbReference>
<protein>
    <submittedName>
        <fullName evidence="6">Radical SAM protein</fullName>
    </submittedName>
</protein>
<keyword evidence="1 5" id="KW-0949">S-adenosyl-L-methionine</keyword>
<dbReference type="Gene3D" id="3.20.20.70">
    <property type="entry name" value="Aldolase class I"/>
    <property type="match status" value="1"/>
</dbReference>
<keyword evidence="4 5" id="KW-0411">Iron-sulfur</keyword>
<organism evidence="6 7">
    <name type="scientific">Butyricicoccus porcorum</name>
    <dbReference type="NCBI Taxonomy" id="1945634"/>
    <lineage>
        <taxon>Bacteria</taxon>
        <taxon>Bacillati</taxon>
        <taxon>Bacillota</taxon>
        <taxon>Clostridia</taxon>
        <taxon>Eubacteriales</taxon>
        <taxon>Butyricicoccaceae</taxon>
        <taxon>Butyricicoccus</taxon>
    </lineage>
</organism>
<feature type="binding site" evidence="5">
    <location>
        <position position="64"/>
    </location>
    <ligand>
        <name>[4Fe-4S] cluster</name>
        <dbReference type="ChEBI" id="CHEBI:49883"/>
        <note>4Fe-4S-S-AdoMet</note>
    </ligand>
</feature>
<name>A0A252F261_9FIRM</name>
<accession>A0A252F261</accession>
<dbReference type="GO" id="GO:0046872">
    <property type="term" value="F:metal ion binding"/>
    <property type="evidence" value="ECO:0007669"/>
    <property type="project" value="UniProtKB-KW"/>
</dbReference>
<dbReference type="GO" id="GO:0051536">
    <property type="term" value="F:iron-sulfur cluster binding"/>
    <property type="evidence" value="ECO:0007669"/>
    <property type="project" value="UniProtKB-KW"/>
</dbReference>
<dbReference type="InterPro" id="IPR013785">
    <property type="entry name" value="Aldolase_TIM"/>
</dbReference>
<evidence type="ECO:0000256" key="3">
    <source>
        <dbReference type="ARBA" id="ARBA00023004"/>
    </source>
</evidence>
<evidence type="ECO:0000313" key="7">
    <source>
        <dbReference type="Proteomes" id="UP000194903"/>
    </source>
</evidence>
<evidence type="ECO:0000313" key="6">
    <source>
        <dbReference type="EMBL" id="OUM19867.1"/>
    </source>
</evidence>
<evidence type="ECO:0000256" key="2">
    <source>
        <dbReference type="ARBA" id="ARBA00022723"/>
    </source>
</evidence>
<keyword evidence="2 5" id="KW-0479">Metal-binding</keyword>
<dbReference type="Proteomes" id="UP000194903">
    <property type="component" value="Unassembled WGS sequence"/>
</dbReference>
<dbReference type="RefSeq" id="WP_087020952.1">
    <property type="nucleotide sequence ID" value="NZ_CP178353.1"/>
</dbReference>
<keyword evidence="3 5" id="KW-0408">Iron</keyword>
<dbReference type="EMBL" id="NHOC01000009">
    <property type="protein sequence ID" value="OUM19867.1"/>
    <property type="molecule type" value="Genomic_DNA"/>
</dbReference>
<dbReference type="SFLD" id="SFLDG01099">
    <property type="entry name" value="Uncharacterised_Radical_SAM_Su"/>
    <property type="match status" value="1"/>
</dbReference>
<evidence type="ECO:0000256" key="1">
    <source>
        <dbReference type="ARBA" id="ARBA00022691"/>
    </source>
</evidence>
<comment type="cofactor">
    <cofactor evidence="5">
        <name>[4Fe-4S] cluster</name>
        <dbReference type="ChEBI" id="CHEBI:49883"/>
    </cofactor>
    <text evidence="5">Binds 1 [4Fe-4S] cluster. The cluster is coordinated with 3 cysteines and an exchangeable S-adenosyl-L-methionine.</text>
</comment>
<keyword evidence="7" id="KW-1185">Reference proteome</keyword>
<reference evidence="6 7" key="1">
    <citation type="submission" date="2017-05" db="EMBL/GenBank/DDBJ databases">
        <title>Butyricicoccus porcorum sp. nov. a butyrate-producing bacterium from the swine intestinal tract.</title>
        <authorList>
            <person name="Trachsel J."/>
            <person name="Humphrey S."/>
            <person name="Allen H.K."/>
        </authorList>
    </citation>
    <scope>NUCLEOTIDE SEQUENCE [LARGE SCALE GENOMIC DNA]</scope>
    <source>
        <strain evidence="6">BB10</strain>
    </source>
</reference>
<dbReference type="AlphaFoldDB" id="A0A252F261"/>
<dbReference type="PANTHER" id="PTHR43075">
    <property type="entry name" value="FORMATE LYASE ACTIVATING ENZYME, PUTATIVE (AFU_ORTHOLOGUE AFUA_2G15630)-RELATED"/>
    <property type="match status" value="1"/>
</dbReference>
<gene>
    <name evidence="6" type="ORF">CBW42_10310</name>
</gene>
<dbReference type="PANTHER" id="PTHR43075:SF1">
    <property type="entry name" value="FORMATE LYASE ACTIVATING ENZYME, PUTATIVE (AFU_ORTHOLOGUE AFUA_2G15630)-RELATED"/>
    <property type="match status" value="1"/>
</dbReference>
<dbReference type="InterPro" id="IPR016431">
    <property type="entry name" value="Pyrv-formate_lyase-activ_prd"/>
</dbReference>
<sequence>MMLEHCTLCPRRCGANRAAGQTGFCGADDTIRIGLASLHRWEEPCLSGTRGAGTVFFCHCPLGCVYCQNHDISGQEAAANGILTDCSGLADTFLSLQARGAHNIDLVTPTHYAVHLAEAIPLARARGLTIPVIYNCGGYERVETLRMLDGLIDIYLPDLKYYSSYYAARYSHAPDYFDIACAAIGEMIRQTGAPQFDADGMMTHGTIIRHLMLPGLGGDTAQILRSISSNWGGQVLVSLMRQFTPCTNLSGYPELTRRITDEEYADACEQMALLALEGWTQDAESVSESFIPHFDGSGVCRA</sequence>
<evidence type="ECO:0000256" key="5">
    <source>
        <dbReference type="PIRSR" id="PIRSR004869-50"/>
    </source>
</evidence>
<proteinExistence type="predicted"/>
<dbReference type="InterPro" id="IPR007197">
    <property type="entry name" value="rSAM"/>
</dbReference>
<feature type="binding site" evidence="5">
    <location>
        <position position="67"/>
    </location>
    <ligand>
        <name>[4Fe-4S] cluster</name>
        <dbReference type="ChEBI" id="CHEBI:49883"/>
        <note>4Fe-4S-S-AdoMet</note>
    </ligand>
</feature>
<dbReference type="PIRSF" id="PIRSF004869">
    <property type="entry name" value="PflX_prd"/>
    <property type="match status" value="1"/>
</dbReference>
<feature type="binding site" evidence="5">
    <location>
        <position position="60"/>
    </location>
    <ligand>
        <name>[4Fe-4S] cluster</name>
        <dbReference type="ChEBI" id="CHEBI:49883"/>
        <note>4Fe-4S-S-AdoMet</note>
    </ligand>
</feature>
<evidence type="ECO:0000256" key="4">
    <source>
        <dbReference type="ARBA" id="ARBA00023014"/>
    </source>
</evidence>